<comment type="cofactor">
    <cofactor evidence="1">
        <name>heme</name>
        <dbReference type="ChEBI" id="CHEBI:30413"/>
    </cofactor>
</comment>
<dbReference type="GO" id="GO:0020037">
    <property type="term" value="F:heme binding"/>
    <property type="evidence" value="ECO:0007669"/>
    <property type="project" value="InterPro"/>
</dbReference>
<evidence type="ECO:0000256" key="3">
    <source>
        <dbReference type="ARBA" id="ARBA00004406"/>
    </source>
</evidence>
<dbReference type="EMBL" id="CAACVG010009641">
    <property type="protein sequence ID" value="VEN53748.1"/>
    <property type="molecule type" value="Genomic_DNA"/>
</dbReference>
<evidence type="ECO:0000256" key="12">
    <source>
        <dbReference type="ARBA" id="ARBA00023136"/>
    </source>
</evidence>
<evidence type="ECO:0000256" key="7">
    <source>
        <dbReference type="ARBA" id="ARBA00022824"/>
    </source>
</evidence>
<evidence type="ECO:0000256" key="1">
    <source>
        <dbReference type="ARBA" id="ARBA00001971"/>
    </source>
</evidence>
<dbReference type="PRINTS" id="PR00385">
    <property type="entry name" value="P450"/>
</dbReference>
<evidence type="ECO:0000256" key="5">
    <source>
        <dbReference type="ARBA" id="ARBA00022617"/>
    </source>
</evidence>
<dbReference type="Pfam" id="PF00067">
    <property type="entry name" value="p450"/>
    <property type="match status" value="1"/>
</dbReference>
<sequence length="147" mass="17221">VKVTAQALQFFLAGFETTSSTISFTLYELCKHPKYQNTLREEIKATVAKDGDITYENLMDMKYLDMCILETLRMYPVLPFLDRRCNTEYKIPDSDLVIEKGLPVYIPMFGLHFDEKYFPEPFEYKPERFEKGTSVYNKHGLVFLPFG</sequence>
<dbReference type="Gene3D" id="1.10.630.10">
    <property type="entry name" value="Cytochrome P450"/>
    <property type="match status" value="1"/>
</dbReference>
<organism evidence="13 14">
    <name type="scientific">Callosobruchus maculatus</name>
    <name type="common">Southern cowpea weevil</name>
    <name type="synonym">Pulse bruchid</name>
    <dbReference type="NCBI Taxonomy" id="64391"/>
    <lineage>
        <taxon>Eukaryota</taxon>
        <taxon>Metazoa</taxon>
        <taxon>Ecdysozoa</taxon>
        <taxon>Arthropoda</taxon>
        <taxon>Hexapoda</taxon>
        <taxon>Insecta</taxon>
        <taxon>Pterygota</taxon>
        <taxon>Neoptera</taxon>
        <taxon>Endopterygota</taxon>
        <taxon>Coleoptera</taxon>
        <taxon>Polyphaga</taxon>
        <taxon>Cucujiformia</taxon>
        <taxon>Chrysomeloidea</taxon>
        <taxon>Chrysomelidae</taxon>
        <taxon>Bruchinae</taxon>
        <taxon>Bruchini</taxon>
        <taxon>Callosobruchus</taxon>
    </lineage>
</organism>
<keyword evidence="6" id="KW-0479">Metal-binding</keyword>
<keyword evidence="5" id="KW-0349">Heme</keyword>
<dbReference type="PANTHER" id="PTHR24292">
    <property type="entry name" value="CYTOCHROME P450"/>
    <property type="match status" value="1"/>
</dbReference>
<dbReference type="InterPro" id="IPR001128">
    <property type="entry name" value="Cyt_P450"/>
</dbReference>
<dbReference type="SUPFAM" id="SSF48264">
    <property type="entry name" value="Cytochrome P450"/>
    <property type="match status" value="1"/>
</dbReference>
<gene>
    <name evidence="13" type="ORF">CALMAC_LOCUS13450</name>
</gene>
<evidence type="ECO:0000256" key="8">
    <source>
        <dbReference type="ARBA" id="ARBA00022848"/>
    </source>
</evidence>
<keyword evidence="8" id="KW-0492">Microsome</keyword>
<dbReference type="GO" id="GO:0005789">
    <property type="term" value="C:endoplasmic reticulum membrane"/>
    <property type="evidence" value="ECO:0007669"/>
    <property type="project" value="UniProtKB-SubCell"/>
</dbReference>
<dbReference type="Proteomes" id="UP000410492">
    <property type="component" value="Unassembled WGS sequence"/>
</dbReference>
<dbReference type="GO" id="GO:0004497">
    <property type="term" value="F:monooxygenase activity"/>
    <property type="evidence" value="ECO:0007669"/>
    <property type="project" value="UniProtKB-KW"/>
</dbReference>
<reference evidence="13 14" key="1">
    <citation type="submission" date="2019-01" db="EMBL/GenBank/DDBJ databases">
        <authorList>
            <person name="Sayadi A."/>
        </authorList>
    </citation>
    <scope>NUCLEOTIDE SEQUENCE [LARGE SCALE GENOMIC DNA]</scope>
</reference>
<keyword evidence="9" id="KW-0560">Oxidoreductase</keyword>
<dbReference type="OrthoDB" id="2789670at2759"/>
<evidence type="ECO:0008006" key="15">
    <source>
        <dbReference type="Google" id="ProtNLM"/>
    </source>
</evidence>
<dbReference type="AlphaFoldDB" id="A0A653D0U2"/>
<keyword evidence="10" id="KW-0408">Iron</keyword>
<evidence type="ECO:0000313" key="14">
    <source>
        <dbReference type="Proteomes" id="UP000410492"/>
    </source>
</evidence>
<dbReference type="InterPro" id="IPR002401">
    <property type="entry name" value="Cyt_P450_E_grp-I"/>
</dbReference>
<evidence type="ECO:0000256" key="6">
    <source>
        <dbReference type="ARBA" id="ARBA00022723"/>
    </source>
</evidence>
<comment type="similarity">
    <text evidence="4">Belongs to the cytochrome P450 family.</text>
</comment>
<dbReference type="GO" id="GO:0016705">
    <property type="term" value="F:oxidoreductase activity, acting on paired donors, with incorporation or reduction of molecular oxygen"/>
    <property type="evidence" value="ECO:0007669"/>
    <property type="project" value="InterPro"/>
</dbReference>
<comment type="subcellular location">
    <subcellularLocation>
        <location evidence="3">Endoplasmic reticulum membrane</location>
        <topology evidence="3">Peripheral membrane protein</topology>
    </subcellularLocation>
    <subcellularLocation>
        <location evidence="2">Microsome membrane</location>
        <topology evidence="2">Peripheral membrane protein</topology>
    </subcellularLocation>
</comment>
<protein>
    <recommendedName>
        <fullName evidence="15">Cytochrome P450</fullName>
    </recommendedName>
</protein>
<accession>A0A653D0U2</accession>
<keyword evidence="7" id="KW-0256">Endoplasmic reticulum</keyword>
<evidence type="ECO:0000256" key="10">
    <source>
        <dbReference type="ARBA" id="ARBA00023004"/>
    </source>
</evidence>
<feature type="non-terminal residue" evidence="13">
    <location>
        <position position="1"/>
    </location>
</feature>
<evidence type="ECO:0000256" key="11">
    <source>
        <dbReference type="ARBA" id="ARBA00023033"/>
    </source>
</evidence>
<keyword evidence="11" id="KW-0503">Monooxygenase</keyword>
<dbReference type="InterPro" id="IPR036396">
    <property type="entry name" value="Cyt_P450_sf"/>
</dbReference>
<evidence type="ECO:0000256" key="4">
    <source>
        <dbReference type="ARBA" id="ARBA00010617"/>
    </source>
</evidence>
<name>A0A653D0U2_CALMS</name>
<dbReference type="PRINTS" id="PR00463">
    <property type="entry name" value="EP450I"/>
</dbReference>
<evidence type="ECO:0000313" key="13">
    <source>
        <dbReference type="EMBL" id="VEN53748.1"/>
    </source>
</evidence>
<evidence type="ECO:0000256" key="9">
    <source>
        <dbReference type="ARBA" id="ARBA00023002"/>
    </source>
</evidence>
<keyword evidence="14" id="KW-1185">Reference proteome</keyword>
<dbReference type="PANTHER" id="PTHR24292:SF45">
    <property type="entry name" value="CYTOCHROME P450 6G1-RELATED"/>
    <property type="match status" value="1"/>
</dbReference>
<keyword evidence="12" id="KW-0472">Membrane</keyword>
<dbReference type="InterPro" id="IPR050476">
    <property type="entry name" value="Insect_CytP450_Detox"/>
</dbReference>
<proteinExistence type="inferred from homology"/>
<dbReference type="GO" id="GO:0005506">
    <property type="term" value="F:iron ion binding"/>
    <property type="evidence" value="ECO:0007669"/>
    <property type="project" value="InterPro"/>
</dbReference>
<evidence type="ECO:0000256" key="2">
    <source>
        <dbReference type="ARBA" id="ARBA00004174"/>
    </source>
</evidence>